<evidence type="ECO:0000256" key="1">
    <source>
        <dbReference type="SAM" id="MobiDB-lite"/>
    </source>
</evidence>
<dbReference type="Proteomes" id="UP001610631">
    <property type="component" value="Unassembled WGS sequence"/>
</dbReference>
<dbReference type="RefSeq" id="WP_395508976.1">
    <property type="nucleotide sequence ID" value="NZ_JBBDHD010000014.1"/>
</dbReference>
<evidence type="ECO:0000313" key="3">
    <source>
        <dbReference type="Proteomes" id="UP001610631"/>
    </source>
</evidence>
<proteinExistence type="predicted"/>
<reference evidence="2 3" key="1">
    <citation type="submission" date="2024-03" db="EMBL/GenBank/DDBJ databases">
        <title>Whole genome sequencing of Streptomyces racemochromogenes, to identify antimicrobial biosynthetic gene clusters.</title>
        <authorList>
            <person name="Suryawanshi P."/>
            <person name="Krishnaraj P.U."/>
            <person name="Arun Y.P."/>
            <person name="Suryawanshi M.P."/>
            <person name="Rakshit O."/>
        </authorList>
    </citation>
    <scope>NUCLEOTIDE SEQUENCE [LARGE SCALE GENOMIC DNA]</scope>
    <source>
        <strain evidence="2 3">AUDT626</strain>
    </source>
</reference>
<dbReference type="EMBL" id="JBBDHD010000014">
    <property type="protein sequence ID" value="MFH7595091.1"/>
    <property type="molecule type" value="Genomic_DNA"/>
</dbReference>
<sequence length="180" mass="19991">MSKALGVAERTIADAHGFLRQNGLFEAGCQTFTLTPAGRRLAELRALDSAHARLYLRELWASAWFTTAAVGLLRPCPHDATALAEHLIRGVSRRIERGLHLVHWLEYALVVRKGEDGRMTLVRETLTPPPSLSFMVTSEAVAGLPRERFLKVMDAYRTITRALSPSPQPAETSPRDQQHA</sequence>
<evidence type="ECO:0000313" key="2">
    <source>
        <dbReference type="EMBL" id="MFH7595091.1"/>
    </source>
</evidence>
<name>A0ABW7PAR5_9ACTN</name>
<accession>A0ABW7PAR5</accession>
<gene>
    <name evidence="2" type="ORF">WDV06_08270</name>
</gene>
<comment type="caution">
    <text evidence="2">The sequence shown here is derived from an EMBL/GenBank/DDBJ whole genome shotgun (WGS) entry which is preliminary data.</text>
</comment>
<keyword evidence="3" id="KW-1185">Reference proteome</keyword>
<protein>
    <recommendedName>
        <fullName evidence="4">HTH lysR-type domain-containing protein</fullName>
    </recommendedName>
</protein>
<organism evidence="2 3">
    <name type="scientific">Streptomyces racemochromogenes</name>
    <dbReference type="NCBI Taxonomy" id="67353"/>
    <lineage>
        <taxon>Bacteria</taxon>
        <taxon>Bacillati</taxon>
        <taxon>Actinomycetota</taxon>
        <taxon>Actinomycetes</taxon>
        <taxon>Kitasatosporales</taxon>
        <taxon>Streptomycetaceae</taxon>
        <taxon>Streptomyces</taxon>
    </lineage>
</organism>
<evidence type="ECO:0008006" key="4">
    <source>
        <dbReference type="Google" id="ProtNLM"/>
    </source>
</evidence>
<feature type="region of interest" description="Disordered" evidence="1">
    <location>
        <begin position="161"/>
        <end position="180"/>
    </location>
</feature>
<feature type="compositionally biased region" description="Polar residues" evidence="1">
    <location>
        <begin position="161"/>
        <end position="171"/>
    </location>
</feature>